<proteinExistence type="predicted"/>
<evidence type="ECO:0000313" key="2">
    <source>
        <dbReference type="EMBL" id="KAL3267840.1"/>
    </source>
</evidence>
<reference evidence="2 3" key="1">
    <citation type="journal article" date="2021" name="BMC Biol.">
        <title>Horizontally acquired antibacterial genes associated with adaptive radiation of ladybird beetles.</title>
        <authorList>
            <person name="Li H.S."/>
            <person name="Tang X.F."/>
            <person name="Huang Y.H."/>
            <person name="Xu Z.Y."/>
            <person name="Chen M.L."/>
            <person name="Du X.Y."/>
            <person name="Qiu B.Y."/>
            <person name="Chen P.T."/>
            <person name="Zhang W."/>
            <person name="Slipinski A."/>
            <person name="Escalona H.E."/>
            <person name="Waterhouse R.M."/>
            <person name="Zwick A."/>
            <person name="Pang H."/>
        </authorList>
    </citation>
    <scope>NUCLEOTIDE SEQUENCE [LARGE SCALE GENOMIC DNA]</scope>
    <source>
        <strain evidence="2">SYSU2018</strain>
    </source>
</reference>
<name>A0ABD2MN78_9CUCU</name>
<dbReference type="EMBL" id="JABFTP020000021">
    <property type="protein sequence ID" value="KAL3267840.1"/>
    <property type="molecule type" value="Genomic_DNA"/>
</dbReference>
<feature type="region of interest" description="Disordered" evidence="1">
    <location>
        <begin position="317"/>
        <end position="342"/>
    </location>
</feature>
<organism evidence="2 3">
    <name type="scientific">Cryptolaemus montrouzieri</name>
    <dbReference type="NCBI Taxonomy" id="559131"/>
    <lineage>
        <taxon>Eukaryota</taxon>
        <taxon>Metazoa</taxon>
        <taxon>Ecdysozoa</taxon>
        <taxon>Arthropoda</taxon>
        <taxon>Hexapoda</taxon>
        <taxon>Insecta</taxon>
        <taxon>Pterygota</taxon>
        <taxon>Neoptera</taxon>
        <taxon>Endopterygota</taxon>
        <taxon>Coleoptera</taxon>
        <taxon>Polyphaga</taxon>
        <taxon>Cucujiformia</taxon>
        <taxon>Coccinelloidea</taxon>
        <taxon>Coccinellidae</taxon>
        <taxon>Scymninae</taxon>
        <taxon>Scymnini</taxon>
        <taxon>Cryptolaemus</taxon>
    </lineage>
</organism>
<sequence length="359" mass="40807">MNSKTTSVDSQKIRCNSEKFRETLTKIISEDRVRPDEEKHDIHEMNQKLMKQLGQEGEKVGKPENKRTEKYKTDKYVELNKTIKMMIRKDLRKHREEEVEKILKRNRGLSCLRSQPGKLIITALRDKVSLPSYKVVYELNNVIIIAISKNNSVHSADIHDKLHQKLSVGYNILSLIAECYSPVAYDKIQHHFLLFSMSSRAAKILALAIQDKNYILNFDDDLANASCLETINFFSEIDENLLDNIPIVFQLAHNNDDTNYLLQCDDGGENNLPDSVVERVDIGNIGVRHNFKSSVENIIMIGTNEYSAVNGIGNCGDDESGGGRVEDENQMSNPENTEENCVDAEGNNVDETFKKLKNV</sequence>
<keyword evidence="3" id="KW-1185">Reference proteome</keyword>
<accession>A0ABD2MN78</accession>
<evidence type="ECO:0000256" key="1">
    <source>
        <dbReference type="SAM" id="MobiDB-lite"/>
    </source>
</evidence>
<gene>
    <name evidence="2" type="ORF">HHI36_006982</name>
</gene>
<dbReference type="Proteomes" id="UP001516400">
    <property type="component" value="Unassembled WGS sequence"/>
</dbReference>
<comment type="caution">
    <text evidence="2">The sequence shown here is derived from an EMBL/GenBank/DDBJ whole genome shotgun (WGS) entry which is preliminary data.</text>
</comment>
<dbReference type="AlphaFoldDB" id="A0ABD2MN78"/>
<evidence type="ECO:0000313" key="3">
    <source>
        <dbReference type="Proteomes" id="UP001516400"/>
    </source>
</evidence>
<protein>
    <submittedName>
        <fullName evidence="2">Uncharacterized protein</fullName>
    </submittedName>
</protein>